<dbReference type="EMBL" id="KY426014">
    <property type="protein sequence ID" value="ARQ27115.1"/>
    <property type="molecule type" value="Genomic_DNA"/>
</dbReference>
<accession>A0A1X9QH12</accession>
<name>A0A1X9QH12_DIACI</name>
<proteinExistence type="predicted"/>
<sequence>MPQMSPLPWLTILIFSIFMLTVISSIIYFTPKDYLNSKKETTKPFMNIKW</sequence>
<reference evidence="2" key="1">
    <citation type="submission" date="2017-01" db="EMBL/GenBank/DDBJ databases">
        <title>Mitochondrion of Diaphorina citri from California, USA.</title>
        <authorList>
            <person name="Wu F."/>
            <person name="Cen Y."/>
            <person name="Liang G."/>
            <person name="Chen J."/>
            <person name="Deng X."/>
        </authorList>
    </citation>
    <scope>NUCLEOTIDE SEQUENCE</scope>
    <source>
        <strain evidence="2">CApsy</strain>
    </source>
</reference>
<evidence type="ECO:0000313" key="2">
    <source>
        <dbReference type="EMBL" id="ARQ27115.1"/>
    </source>
</evidence>
<keyword evidence="3" id="KW-0496">Mitochondrion</keyword>
<protein>
    <submittedName>
        <fullName evidence="3">ATP synthase F0 subunit 8</fullName>
    </submittedName>
</protein>
<dbReference type="AlphaFoldDB" id="A0A1X9QH12"/>
<keyword evidence="1" id="KW-0812">Transmembrane</keyword>
<reference evidence="4" key="3">
    <citation type="submission" date="2017-08" db="EMBL/GenBank/DDBJ databases">
        <title>Mitochondrion of Diaphorina citri from Pakistan.</title>
        <authorList>
            <person name="Wu F."/>
            <person name="Jiang H."/>
            <person name="Chen J."/>
            <person name="Cen Y."/>
            <person name="Deng X."/>
        </authorList>
    </citation>
    <scope>NUCLEOTIDE SEQUENCE</scope>
    <source>
        <strain evidence="4">Pakistanpsy</strain>
    </source>
</reference>
<evidence type="ECO:0000313" key="4">
    <source>
        <dbReference type="EMBL" id="ATD85979.1"/>
    </source>
</evidence>
<reference evidence="3" key="2">
    <citation type="submission" date="2017-01" db="EMBL/GenBank/DDBJ databases">
        <title>Mitochondrion of Diaphorina citri from Florida,USA.</title>
        <authorList>
            <person name="Wu F."/>
            <person name="Cen Y."/>
            <person name="Liang G."/>
            <person name="Chen J."/>
            <person name="Deng X."/>
        </authorList>
    </citation>
    <scope>NUCLEOTIDE SEQUENCE</scope>
    <source>
        <strain evidence="3">FLpsy</strain>
    </source>
</reference>
<geneLocation type="mitochondrion" evidence="3"/>
<feature type="transmembrane region" description="Helical" evidence="1">
    <location>
        <begin position="6"/>
        <end position="29"/>
    </location>
</feature>
<dbReference type="EMBL" id="KY426015">
    <property type="protein sequence ID" value="ARQ27128.1"/>
    <property type="molecule type" value="Genomic_DNA"/>
</dbReference>
<evidence type="ECO:0000313" key="3">
    <source>
        <dbReference type="EMBL" id="ARQ27128.1"/>
    </source>
</evidence>
<keyword evidence="1" id="KW-1133">Transmembrane helix</keyword>
<gene>
    <name evidence="3" type="primary">atp8</name>
</gene>
<evidence type="ECO:0000256" key="1">
    <source>
        <dbReference type="SAM" id="Phobius"/>
    </source>
</evidence>
<keyword evidence="1" id="KW-0472">Membrane</keyword>
<dbReference type="EMBL" id="MF614828">
    <property type="protein sequence ID" value="ATD85979.1"/>
    <property type="molecule type" value="Genomic_DNA"/>
</dbReference>
<organism evidence="3">
    <name type="scientific">Diaphorina citri</name>
    <name type="common">Asian citrus psyllid</name>
    <dbReference type="NCBI Taxonomy" id="121845"/>
    <lineage>
        <taxon>Eukaryota</taxon>
        <taxon>Metazoa</taxon>
        <taxon>Ecdysozoa</taxon>
        <taxon>Arthropoda</taxon>
        <taxon>Hexapoda</taxon>
        <taxon>Insecta</taxon>
        <taxon>Pterygota</taxon>
        <taxon>Neoptera</taxon>
        <taxon>Paraneoptera</taxon>
        <taxon>Hemiptera</taxon>
        <taxon>Sternorrhyncha</taxon>
        <taxon>Psylloidea</taxon>
        <taxon>Psyllidae</taxon>
        <taxon>Diaphorininae</taxon>
        <taxon>Diaphorina</taxon>
    </lineage>
</organism>